<keyword evidence="10" id="KW-0675">Receptor</keyword>
<evidence type="ECO:0000256" key="1">
    <source>
        <dbReference type="ARBA" id="ARBA00004571"/>
    </source>
</evidence>
<comment type="caution">
    <text evidence="10">The sequence shown here is derived from an EMBL/GenBank/DDBJ whole genome shotgun (WGS) entry which is preliminary data.</text>
</comment>
<protein>
    <submittedName>
        <fullName evidence="10">TonB-dependent receptor</fullName>
    </submittedName>
</protein>
<dbReference type="InterPro" id="IPR036942">
    <property type="entry name" value="Beta-barrel_TonB_sf"/>
</dbReference>
<evidence type="ECO:0000259" key="9">
    <source>
        <dbReference type="Pfam" id="PF07715"/>
    </source>
</evidence>
<sequence>MKKQLLLLISLLFSLTVWAQERQISGTVTSLGEPLIGVTVVVKGSTIGTTTNFEGQYSLKVKEGAVLQFSYIGYTTKEITITTQSKIDIALIEDAEQLEEIVVVGYGTQKKSELTSAISSADGEDLRKISTGDVVTSLQGRVSGVQISQSGAAPGESPTINIRGISTLNGNTPLYVVDGAPVEDITFLSPKDIADIQVLKDASASAIYGSRGSNGVIIVTTIKGTEGSMKVSFDASAGVQNIAKKPMTAGSEEYQQARALIDPSYQYIENAPNSNWFNEIQNNGAPIQDYSVNITGGSEKIRYNMSGNYFSQEGVLQGYDYERFTGRFGVDVQLTDKITVGQSASITPSTNVSGPGSMPFDAVRLRPTDAVYKPEDEREGLNEYSIYAPSSNDVANVAGRVARNDYSQKENKIFSNTYLNYDIIDGLTFKTQFSYYYTTWRSDTFSPTYYIGPNDLNNVTRAERRQNIRSNYVWNNTLTYQKVINKHSFSVMLGTATERLVHQTLGASGQNIPSNAPHLRYPEAAQDGYLGWGTKEWNSLASGFGRFTYAYDDRYFMTANFRMDGSSRFPESNKWAAFPSISAGWNISNESFMEEATWLSNLKIRGGWGTIGNQAINDGAYTTTLSNYDYVFGPDGQRYPGLAPDVIGNSNLIWETVEDKNIGVDFGFLNGKITGSVDFFERNTKDMLMQKNVPPHLGYPGYPGEIWANVGSMTTKGWDATVAYNIDKKDWSFGAVLNLSQARSTVTQLANEGEVIWGGNSQRVNNMTRTEVGGTVAGFYGYVHDGIFQNQTEINSHATKEGQLIQPNAKPGDIRFKDLDGDGQITDADRTYIGNPEPDLVFGLTLNGAYKGFDISMTFQGTYGNDVINAMAPYTYSGDLGNSNVQAGVVNRSWSGEGSTNFYPRLAGESQTENFHRFSSLYIQDGSFLRLQNIQVGYTFSKLKNVDRLRIFASAQNLFTITGYDGMDPDVSGGYWGIFDRGIDWGDYPTPRTYMMGLNFTF</sequence>
<dbReference type="InterPro" id="IPR023996">
    <property type="entry name" value="TonB-dep_OMP_SusC/RagA"/>
</dbReference>
<dbReference type="RefSeq" id="WP_168881070.1">
    <property type="nucleotide sequence ID" value="NZ_JABAIL010000001.1"/>
</dbReference>
<dbReference type="Proteomes" id="UP000585050">
    <property type="component" value="Unassembled WGS sequence"/>
</dbReference>
<keyword evidence="4 7" id="KW-0812">Transmembrane</keyword>
<dbReference type="InterPro" id="IPR037066">
    <property type="entry name" value="Plug_dom_sf"/>
</dbReference>
<dbReference type="Gene3D" id="2.60.40.1120">
    <property type="entry name" value="Carboxypeptidase-like, regulatory domain"/>
    <property type="match status" value="1"/>
</dbReference>
<comment type="subcellular location">
    <subcellularLocation>
        <location evidence="1 7">Cell outer membrane</location>
        <topology evidence="1 7">Multi-pass membrane protein</topology>
    </subcellularLocation>
</comment>
<dbReference type="InterPro" id="IPR012910">
    <property type="entry name" value="Plug_dom"/>
</dbReference>
<dbReference type="GO" id="GO:0009279">
    <property type="term" value="C:cell outer membrane"/>
    <property type="evidence" value="ECO:0007669"/>
    <property type="project" value="UniProtKB-SubCell"/>
</dbReference>
<dbReference type="Pfam" id="PF07715">
    <property type="entry name" value="Plug"/>
    <property type="match status" value="1"/>
</dbReference>
<evidence type="ECO:0000256" key="3">
    <source>
        <dbReference type="ARBA" id="ARBA00022452"/>
    </source>
</evidence>
<dbReference type="InterPro" id="IPR023997">
    <property type="entry name" value="TonB-dep_OMP_SusC/RagA_CS"/>
</dbReference>
<dbReference type="NCBIfam" id="TIGR04057">
    <property type="entry name" value="SusC_RagA_signa"/>
    <property type="match status" value="1"/>
</dbReference>
<name>A0A7X8SHT7_9BACT</name>
<evidence type="ECO:0000256" key="7">
    <source>
        <dbReference type="PROSITE-ProRule" id="PRU01360"/>
    </source>
</evidence>
<evidence type="ECO:0000256" key="2">
    <source>
        <dbReference type="ARBA" id="ARBA00022448"/>
    </source>
</evidence>
<keyword evidence="3 7" id="KW-1134">Transmembrane beta strand</keyword>
<dbReference type="PROSITE" id="PS52016">
    <property type="entry name" value="TONB_DEPENDENT_REC_3"/>
    <property type="match status" value="1"/>
</dbReference>
<proteinExistence type="inferred from homology"/>
<keyword evidence="5 7" id="KW-0472">Membrane</keyword>
<evidence type="ECO:0000256" key="6">
    <source>
        <dbReference type="ARBA" id="ARBA00023237"/>
    </source>
</evidence>
<evidence type="ECO:0000256" key="8">
    <source>
        <dbReference type="SAM" id="SignalP"/>
    </source>
</evidence>
<evidence type="ECO:0000256" key="5">
    <source>
        <dbReference type="ARBA" id="ARBA00023136"/>
    </source>
</evidence>
<dbReference type="Gene3D" id="2.40.170.20">
    <property type="entry name" value="TonB-dependent receptor, beta-barrel domain"/>
    <property type="match status" value="1"/>
</dbReference>
<comment type="similarity">
    <text evidence="7">Belongs to the TonB-dependent receptor family.</text>
</comment>
<dbReference type="InterPro" id="IPR008969">
    <property type="entry name" value="CarboxyPept-like_regulatory"/>
</dbReference>
<keyword evidence="8" id="KW-0732">Signal</keyword>
<dbReference type="InterPro" id="IPR039426">
    <property type="entry name" value="TonB-dep_rcpt-like"/>
</dbReference>
<keyword evidence="2 7" id="KW-0813">Transport</keyword>
<accession>A0A7X8SHT7</accession>
<dbReference type="SUPFAM" id="SSF56935">
    <property type="entry name" value="Porins"/>
    <property type="match status" value="1"/>
</dbReference>
<gene>
    <name evidence="10" type="ORF">HGP29_04085</name>
</gene>
<keyword evidence="11" id="KW-1185">Reference proteome</keyword>
<organism evidence="10 11">
    <name type="scientific">Flammeovirga agarivorans</name>
    <dbReference type="NCBI Taxonomy" id="2726742"/>
    <lineage>
        <taxon>Bacteria</taxon>
        <taxon>Pseudomonadati</taxon>
        <taxon>Bacteroidota</taxon>
        <taxon>Cytophagia</taxon>
        <taxon>Cytophagales</taxon>
        <taxon>Flammeovirgaceae</taxon>
        <taxon>Flammeovirga</taxon>
    </lineage>
</organism>
<evidence type="ECO:0000256" key="4">
    <source>
        <dbReference type="ARBA" id="ARBA00022692"/>
    </source>
</evidence>
<dbReference type="NCBIfam" id="TIGR04056">
    <property type="entry name" value="OMP_RagA_SusC"/>
    <property type="match status" value="1"/>
</dbReference>
<feature type="domain" description="TonB-dependent receptor plug" evidence="9">
    <location>
        <begin position="111"/>
        <end position="216"/>
    </location>
</feature>
<evidence type="ECO:0000313" key="11">
    <source>
        <dbReference type="Proteomes" id="UP000585050"/>
    </source>
</evidence>
<dbReference type="AlphaFoldDB" id="A0A7X8SHT7"/>
<dbReference type="SUPFAM" id="SSF49464">
    <property type="entry name" value="Carboxypeptidase regulatory domain-like"/>
    <property type="match status" value="1"/>
</dbReference>
<dbReference type="EMBL" id="JABAIL010000001">
    <property type="protein sequence ID" value="NLR90368.1"/>
    <property type="molecule type" value="Genomic_DNA"/>
</dbReference>
<feature type="signal peptide" evidence="8">
    <location>
        <begin position="1"/>
        <end position="19"/>
    </location>
</feature>
<keyword evidence="6 7" id="KW-0998">Cell outer membrane</keyword>
<feature type="chain" id="PRO_5031017218" evidence="8">
    <location>
        <begin position="20"/>
        <end position="1002"/>
    </location>
</feature>
<dbReference type="Pfam" id="PF13715">
    <property type="entry name" value="CarbopepD_reg_2"/>
    <property type="match status" value="1"/>
</dbReference>
<dbReference type="Gene3D" id="2.170.130.10">
    <property type="entry name" value="TonB-dependent receptor, plug domain"/>
    <property type="match status" value="1"/>
</dbReference>
<reference evidence="10 11" key="1">
    <citation type="submission" date="2020-04" db="EMBL/GenBank/DDBJ databases">
        <title>Flammeovirga sp. SR4, a novel species isolated from seawater.</title>
        <authorList>
            <person name="Wang X."/>
        </authorList>
    </citation>
    <scope>NUCLEOTIDE SEQUENCE [LARGE SCALE GENOMIC DNA]</scope>
    <source>
        <strain evidence="10 11">SR4</strain>
    </source>
</reference>
<evidence type="ECO:0000313" key="10">
    <source>
        <dbReference type="EMBL" id="NLR90368.1"/>
    </source>
</evidence>